<gene>
    <name evidence="1" type="ORF">EVAR_50917_1</name>
</gene>
<evidence type="ECO:0000313" key="2">
    <source>
        <dbReference type="Proteomes" id="UP000299102"/>
    </source>
</evidence>
<organism evidence="1 2">
    <name type="scientific">Eumeta variegata</name>
    <name type="common">Bagworm moth</name>
    <name type="synonym">Eumeta japonica</name>
    <dbReference type="NCBI Taxonomy" id="151549"/>
    <lineage>
        <taxon>Eukaryota</taxon>
        <taxon>Metazoa</taxon>
        <taxon>Ecdysozoa</taxon>
        <taxon>Arthropoda</taxon>
        <taxon>Hexapoda</taxon>
        <taxon>Insecta</taxon>
        <taxon>Pterygota</taxon>
        <taxon>Neoptera</taxon>
        <taxon>Endopterygota</taxon>
        <taxon>Lepidoptera</taxon>
        <taxon>Glossata</taxon>
        <taxon>Ditrysia</taxon>
        <taxon>Tineoidea</taxon>
        <taxon>Psychidae</taxon>
        <taxon>Oiketicinae</taxon>
        <taxon>Eumeta</taxon>
    </lineage>
</organism>
<dbReference type="EMBL" id="BGZK01001063">
    <property type="protein sequence ID" value="GBP70096.1"/>
    <property type="molecule type" value="Genomic_DNA"/>
</dbReference>
<dbReference type="Proteomes" id="UP000299102">
    <property type="component" value="Unassembled WGS sequence"/>
</dbReference>
<reference evidence="1 2" key="1">
    <citation type="journal article" date="2019" name="Commun. Biol.">
        <title>The bagworm genome reveals a unique fibroin gene that provides high tensile strength.</title>
        <authorList>
            <person name="Kono N."/>
            <person name="Nakamura H."/>
            <person name="Ohtoshi R."/>
            <person name="Tomita M."/>
            <person name="Numata K."/>
            <person name="Arakawa K."/>
        </authorList>
    </citation>
    <scope>NUCLEOTIDE SEQUENCE [LARGE SCALE GENOMIC DNA]</scope>
</reference>
<accession>A0A4C1Y2G5</accession>
<protein>
    <submittedName>
        <fullName evidence="1">Uncharacterized protein</fullName>
    </submittedName>
</protein>
<sequence length="121" mass="13449">MTIQYDDVIELVKTSSTSLQTSSLNLKSHRNYVTKRRILFIKFGLVRLGSGPKWQPEDGHRKGTRIRIGSRTMVQNKRKKRKTSHIHIGEATITLTKTGAGTGQLAIGRSDDGYGGVRAGR</sequence>
<proteinExistence type="predicted"/>
<keyword evidence="2" id="KW-1185">Reference proteome</keyword>
<comment type="caution">
    <text evidence="1">The sequence shown here is derived from an EMBL/GenBank/DDBJ whole genome shotgun (WGS) entry which is preliminary data.</text>
</comment>
<name>A0A4C1Y2G5_EUMVA</name>
<evidence type="ECO:0000313" key="1">
    <source>
        <dbReference type="EMBL" id="GBP70096.1"/>
    </source>
</evidence>
<dbReference type="AlphaFoldDB" id="A0A4C1Y2G5"/>